<gene>
    <name evidence="2" type="ORF">METZ01_LOCUS321987</name>
</gene>
<feature type="transmembrane region" description="Helical" evidence="1">
    <location>
        <begin position="7"/>
        <end position="24"/>
    </location>
</feature>
<accession>A0A382P6U7</accession>
<name>A0A382P6U7_9ZZZZ</name>
<keyword evidence="1" id="KW-0472">Membrane</keyword>
<keyword evidence="1" id="KW-1133">Transmembrane helix</keyword>
<proteinExistence type="predicted"/>
<sequence>MEIYIEIMLVLLVFWLVANFWMRFMPQYATQLPIPI</sequence>
<dbReference type="AlphaFoldDB" id="A0A382P6U7"/>
<evidence type="ECO:0000256" key="1">
    <source>
        <dbReference type="SAM" id="Phobius"/>
    </source>
</evidence>
<reference evidence="2" key="1">
    <citation type="submission" date="2018-05" db="EMBL/GenBank/DDBJ databases">
        <authorList>
            <person name="Lanie J.A."/>
            <person name="Ng W.-L."/>
            <person name="Kazmierczak K.M."/>
            <person name="Andrzejewski T.M."/>
            <person name="Davidsen T.M."/>
            <person name="Wayne K.J."/>
            <person name="Tettelin H."/>
            <person name="Glass J.I."/>
            <person name="Rusch D."/>
            <person name="Podicherti R."/>
            <person name="Tsui H.-C.T."/>
            <person name="Winkler M.E."/>
        </authorList>
    </citation>
    <scope>NUCLEOTIDE SEQUENCE</scope>
</reference>
<evidence type="ECO:0000313" key="2">
    <source>
        <dbReference type="EMBL" id="SVC69133.1"/>
    </source>
</evidence>
<dbReference type="EMBL" id="UINC01105301">
    <property type="protein sequence ID" value="SVC69133.1"/>
    <property type="molecule type" value="Genomic_DNA"/>
</dbReference>
<protein>
    <submittedName>
        <fullName evidence="2">Uncharacterized protein</fullName>
    </submittedName>
</protein>
<feature type="non-terminal residue" evidence="2">
    <location>
        <position position="36"/>
    </location>
</feature>
<keyword evidence="1" id="KW-0812">Transmembrane</keyword>
<organism evidence="2">
    <name type="scientific">marine metagenome</name>
    <dbReference type="NCBI Taxonomy" id="408172"/>
    <lineage>
        <taxon>unclassified sequences</taxon>
        <taxon>metagenomes</taxon>
        <taxon>ecological metagenomes</taxon>
    </lineage>
</organism>